<keyword evidence="1" id="KW-1133">Transmembrane helix</keyword>
<feature type="transmembrane region" description="Helical" evidence="1">
    <location>
        <begin position="36"/>
        <end position="56"/>
    </location>
</feature>
<keyword evidence="1" id="KW-0812">Transmembrane</keyword>
<dbReference type="EMBL" id="NBTZ01000023">
    <property type="protein sequence ID" value="OTP78487.1"/>
    <property type="molecule type" value="Genomic_DNA"/>
</dbReference>
<dbReference type="RefSeq" id="WP_075359400.1">
    <property type="nucleotide sequence ID" value="NZ_MSRG01000071.1"/>
</dbReference>
<dbReference type="Proteomes" id="UP000195221">
    <property type="component" value="Unassembled WGS sequence"/>
</dbReference>
<feature type="transmembrane region" description="Helical" evidence="1">
    <location>
        <begin position="7"/>
        <end position="30"/>
    </location>
</feature>
<feature type="transmembrane region" description="Helical" evidence="1">
    <location>
        <begin position="68"/>
        <end position="90"/>
    </location>
</feature>
<dbReference type="AlphaFoldDB" id="A0A242N486"/>
<proteinExistence type="predicted"/>
<reference evidence="2 3" key="1">
    <citation type="submission" date="2017-03" db="EMBL/GenBank/DDBJ databases">
        <title>Genome analysis of strain PAMC 26577.</title>
        <authorList>
            <person name="Oh H.-M."/>
            <person name="Yang J.-A."/>
        </authorList>
    </citation>
    <scope>NUCLEOTIDE SEQUENCE [LARGE SCALE GENOMIC DNA]</scope>
    <source>
        <strain evidence="2 3">PAMC 26577</strain>
    </source>
</reference>
<name>A0A242N486_CABSO</name>
<evidence type="ECO:0000313" key="3">
    <source>
        <dbReference type="Proteomes" id="UP000195221"/>
    </source>
</evidence>
<keyword evidence="1" id="KW-0472">Membrane</keyword>
<comment type="caution">
    <text evidence="2">The sequence shown here is derived from an EMBL/GenBank/DDBJ whole genome shotgun (WGS) entry which is preliminary data.</text>
</comment>
<sequence>MKIKTISLFFGTAAIDAYALFVGILAWRWWHHYRGAQAQFTSAIILMSFYVVFRLIRERGPWLLIPPVLGLTWLCSVAAAPFCLWILSFIKTWQCLQAVIGPVAGPVTEEKLEIWR</sequence>
<protein>
    <submittedName>
        <fullName evidence="2">Uncharacterized protein</fullName>
    </submittedName>
</protein>
<evidence type="ECO:0000313" key="2">
    <source>
        <dbReference type="EMBL" id="OTP78487.1"/>
    </source>
</evidence>
<gene>
    <name evidence="2" type="ORF">PAMC26577_04810</name>
</gene>
<organism evidence="2 3">
    <name type="scientific">Caballeronia sordidicola</name>
    <name type="common">Burkholderia sordidicola</name>
    <dbReference type="NCBI Taxonomy" id="196367"/>
    <lineage>
        <taxon>Bacteria</taxon>
        <taxon>Pseudomonadati</taxon>
        <taxon>Pseudomonadota</taxon>
        <taxon>Betaproteobacteria</taxon>
        <taxon>Burkholderiales</taxon>
        <taxon>Burkholderiaceae</taxon>
        <taxon>Caballeronia</taxon>
    </lineage>
</organism>
<evidence type="ECO:0000256" key="1">
    <source>
        <dbReference type="SAM" id="Phobius"/>
    </source>
</evidence>
<accession>A0A242N486</accession>